<keyword evidence="4" id="KW-1185">Reference proteome</keyword>
<feature type="transmembrane region" description="Helical" evidence="1">
    <location>
        <begin position="249"/>
        <end position="270"/>
    </location>
</feature>
<feature type="chain" id="PRO_5032737341" evidence="2">
    <location>
        <begin position="25"/>
        <end position="273"/>
    </location>
</feature>
<comment type="caution">
    <text evidence="3">The sequence shown here is derived from an EMBL/GenBank/DDBJ whole genome shotgun (WGS) entry which is preliminary data.</text>
</comment>
<dbReference type="Pfam" id="PF09608">
    <property type="entry name" value="Alph_Pro_TM"/>
    <property type="match status" value="1"/>
</dbReference>
<dbReference type="Proteomes" id="UP000463224">
    <property type="component" value="Unassembled WGS sequence"/>
</dbReference>
<organism evidence="3 4">
    <name type="scientific">Nitratireductor arenosus</name>
    <dbReference type="NCBI Taxonomy" id="2682096"/>
    <lineage>
        <taxon>Bacteria</taxon>
        <taxon>Pseudomonadati</taxon>
        <taxon>Pseudomonadota</taxon>
        <taxon>Alphaproteobacteria</taxon>
        <taxon>Hyphomicrobiales</taxon>
        <taxon>Phyllobacteriaceae</taxon>
        <taxon>Nitratireductor</taxon>
    </lineage>
</organism>
<proteinExistence type="predicted"/>
<reference evidence="3 4" key="1">
    <citation type="submission" date="2019-12" db="EMBL/GenBank/DDBJ databases">
        <title>Nitratireductor arenosus sp. nov., Isolated from sea sand, Jeju island, South Korea.</title>
        <authorList>
            <person name="Kim W."/>
        </authorList>
    </citation>
    <scope>NUCLEOTIDE SEQUENCE [LARGE SCALE GENOMIC DNA]</scope>
    <source>
        <strain evidence="3 4">CAU 1489</strain>
    </source>
</reference>
<feature type="signal peptide" evidence="2">
    <location>
        <begin position="1"/>
        <end position="24"/>
    </location>
</feature>
<keyword evidence="1" id="KW-0472">Membrane</keyword>
<name>A0A844QGH6_9HYPH</name>
<dbReference type="EMBL" id="WPHG01000003">
    <property type="protein sequence ID" value="MVA98492.1"/>
    <property type="molecule type" value="Genomic_DNA"/>
</dbReference>
<evidence type="ECO:0000256" key="1">
    <source>
        <dbReference type="SAM" id="Phobius"/>
    </source>
</evidence>
<keyword evidence="2" id="KW-0732">Signal</keyword>
<evidence type="ECO:0000313" key="4">
    <source>
        <dbReference type="Proteomes" id="UP000463224"/>
    </source>
</evidence>
<sequence>MMRCSTLSAATVLLLLLAIASARAQGPVPRAAPAPPTNAESIQIGLSTDRISITSDFSGADLTIFGALDNADPLINRQGRYDVIVVLEGPARPVMVRRKQRILGVWMNTQSEIFVNVPVSYSVATTRVPQDITDPINYRQLALGADNIYIEPLDRDVDTATIKEFEAALRQLKKTTGLYSERIGGVQFLTQSLFRATLTLAPNVPVGTHKARAFLFRNGIFIKENSAQLVILKAGFEQSVFRFAHEYSLFYGIFAAVLAVFTGWLGRIVFRRD</sequence>
<keyword evidence="1" id="KW-1133">Transmembrane helix</keyword>
<keyword evidence="1" id="KW-0812">Transmembrane</keyword>
<protein>
    <submittedName>
        <fullName evidence="3">TIGR02186 family protein</fullName>
    </submittedName>
</protein>
<dbReference type="RefSeq" id="WP_156713421.1">
    <property type="nucleotide sequence ID" value="NZ_WPHG01000003.1"/>
</dbReference>
<evidence type="ECO:0000256" key="2">
    <source>
        <dbReference type="SAM" id="SignalP"/>
    </source>
</evidence>
<dbReference type="InterPro" id="IPR019088">
    <property type="entry name" value="CHP02186-rel_TM"/>
</dbReference>
<gene>
    <name evidence="3" type="ORF">GN330_14685</name>
</gene>
<accession>A0A844QGH6</accession>
<dbReference type="NCBIfam" id="TIGR02186">
    <property type="entry name" value="alph_Pro_TM"/>
    <property type="match status" value="1"/>
</dbReference>
<evidence type="ECO:0000313" key="3">
    <source>
        <dbReference type="EMBL" id="MVA98492.1"/>
    </source>
</evidence>
<dbReference type="AlphaFoldDB" id="A0A844QGH6"/>